<sequence>MRTLVVIFTSLTIASGVAWVGVQANNTPEPTPPRAVAATVVPVVPKEAYLFSNQTIELGASISADILIPVKMEIDQAGKDLVVDTPENREALAKVSTNRTIPGGTPFVKADLLAKEEKHPEVVPIQVIPTSEPTGPSESLRPGMRAIALPLTGETAVAGLIGVQDKIDVMVSYNSSDGVRAVRTVLRNVRVIGTDQPAGQSNAALPRAITLELHPEGAKMLTLARHTGDLILVLSDQSNDDMPMIVDDAPMLSTQISGLPAQRAAPPPAPPSVRIIRGSSGRKDQIISMQEPVPQNLPPAAAGTDP</sequence>
<accession>A0A9Q2NMY7</accession>
<comment type="caution">
    <text evidence="4">The sequence shown here is derived from an EMBL/GenBank/DDBJ whole genome shotgun (WGS) entry which is preliminary data.</text>
</comment>
<dbReference type="InterPro" id="IPR031571">
    <property type="entry name" value="RcpC_dom"/>
</dbReference>
<proteinExistence type="predicted"/>
<name>A0A9Q2NMY7_9RHOB</name>
<feature type="chain" id="PRO_5040337316" evidence="2">
    <location>
        <begin position="25"/>
        <end position="306"/>
    </location>
</feature>
<feature type="domain" description="Flp pilus assembly protein RcpC/CpaB" evidence="3">
    <location>
        <begin position="137"/>
        <end position="234"/>
    </location>
</feature>
<evidence type="ECO:0000256" key="1">
    <source>
        <dbReference type="SAM" id="MobiDB-lite"/>
    </source>
</evidence>
<evidence type="ECO:0000256" key="2">
    <source>
        <dbReference type="SAM" id="SignalP"/>
    </source>
</evidence>
<dbReference type="InterPro" id="IPR017592">
    <property type="entry name" value="Pilus_assmbl_Flp-typ_CpaB"/>
</dbReference>
<evidence type="ECO:0000313" key="5">
    <source>
        <dbReference type="Proteomes" id="UP000809337"/>
    </source>
</evidence>
<gene>
    <name evidence="4" type="primary">cpaB</name>
    <name evidence="4" type="ORF">JQX14_07480</name>
</gene>
<dbReference type="NCBIfam" id="TIGR03177">
    <property type="entry name" value="pilus_cpaB"/>
    <property type="match status" value="1"/>
</dbReference>
<keyword evidence="2" id="KW-0732">Signal</keyword>
<feature type="region of interest" description="Disordered" evidence="1">
    <location>
        <begin position="259"/>
        <end position="306"/>
    </location>
</feature>
<dbReference type="RefSeq" id="WP_231033398.1">
    <property type="nucleotide sequence ID" value="NZ_JAJNGX010000003.1"/>
</dbReference>
<reference evidence="4" key="1">
    <citation type="submission" date="2021-01" db="EMBL/GenBank/DDBJ databases">
        <title>Diatom-associated Roseobacters Show Island Model of Population Structure.</title>
        <authorList>
            <person name="Qu L."/>
            <person name="Feng X."/>
            <person name="Chen Y."/>
            <person name="Li L."/>
            <person name="Wang X."/>
            <person name="Hu Z."/>
            <person name="Wang H."/>
            <person name="Luo H."/>
        </authorList>
    </citation>
    <scope>NUCLEOTIDE SEQUENCE</scope>
    <source>
        <strain evidence="4">SM26-45</strain>
    </source>
</reference>
<dbReference type="Proteomes" id="UP000809337">
    <property type="component" value="Unassembled WGS sequence"/>
</dbReference>
<organism evidence="4 5">
    <name type="scientific">Pseudosulfitobacter pseudonitzschiae</name>
    <dbReference type="NCBI Taxonomy" id="1402135"/>
    <lineage>
        <taxon>Bacteria</taxon>
        <taxon>Pseudomonadati</taxon>
        <taxon>Pseudomonadota</taxon>
        <taxon>Alphaproteobacteria</taxon>
        <taxon>Rhodobacterales</taxon>
        <taxon>Roseobacteraceae</taxon>
        <taxon>Pseudosulfitobacter</taxon>
    </lineage>
</organism>
<dbReference type="Pfam" id="PF16976">
    <property type="entry name" value="RcpC"/>
    <property type="match status" value="1"/>
</dbReference>
<dbReference type="AlphaFoldDB" id="A0A9Q2NMY7"/>
<dbReference type="EMBL" id="JAFBWN010000003">
    <property type="protein sequence ID" value="MBM2354373.1"/>
    <property type="molecule type" value="Genomic_DNA"/>
</dbReference>
<protein>
    <submittedName>
        <fullName evidence="4">Flp pilus assembly protein CpaB</fullName>
    </submittedName>
</protein>
<evidence type="ECO:0000313" key="4">
    <source>
        <dbReference type="EMBL" id="MBM2354373.1"/>
    </source>
</evidence>
<evidence type="ECO:0000259" key="3">
    <source>
        <dbReference type="Pfam" id="PF16976"/>
    </source>
</evidence>
<feature type="signal peptide" evidence="2">
    <location>
        <begin position="1"/>
        <end position="24"/>
    </location>
</feature>